<dbReference type="PANTHER" id="PTHR38121:SF4">
    <property type="entry name" value="GH16 DOMAIN-CONTAINING PROTEIN-RELATED"/>
    <property type="match status" value="1"/>
</dbReference>
<evidence type="ECO:0000313" key="4">
    <source>
        <dbReference type="EMBL" id="WWC91377.1"/>
    </source>
</evidence>
<dbReference type="PANTHER" id="PTHR38121">
    <property type="entry name" value="GH16 DOMAIN-CONTAINING PROTEIN"/>
    <property type="match status" value="1"/>
</dbReference>
<organism evidence="4 5">
    <name type="scientific">Kwoniella dendrophila CBS 6074</name>
    <dbReference type="NCBI Taxonomy" id="1295534"/>
    <lineage>
        <taxon>Eukaryota</taxon>
        <taxon>Fungi</taxon>
        <taxon>Dikarya</taxon>
        <taxon>Basidiomycota</taxon>
        <taxon>Agaricomycotina</taxon>
        <taxon>Tremellomycetes</taxon>
        <taxon>Tremellales</taxon>
        <taxon>Cryptococcaceae</taxon>
        <taxon>Kwoniella</taxon>
    </lineage>
</organism>
<evidence type="ECO:0000256" key="2">
    <source>
        <dbReference type="SAM" id="SignalP"/>
    </source>
</evidence>
<dbReference type="SUPFAM" id="SSF49899">
    <property type="entry name" value="Concanavalin A-like lectins/glucanases"/>
    <property type="match status" value="1"/>
</dbReference>
<dbReference type="GO" id="GO:0004553">
    <property type="term" value="F:hydrolase activity, hydrolyzing O-glycosyl compounds"/>
    <property type="evidence" value="ECO:0007669"/>
    <property type="project" value="InterPro"/>
</dbReference>
<dbReference type="CDD" id="cd00413">
    <property type="entry name" value="Glyco_hydrolase_16"/>
    <property type="match status" value="1"/>
</dbReference>
<evidence type="ECO:0000256" key="1">
    <source>
        <dbReference type="SAM" id="MobiDB-lite"/>
    </source>
</evidence>
<evidence type="ECO:0000313" key="5">
    <source>
        <dbReference type="Proteomes" id="UP001355207"/>
    </source>
</evidence>
<dbReference type="InterPro" id="IPR000757">
    <property type="entry name" value="Beta-glucanase-like"/>
</dbReference>
<dbReference type="EMBL" id="CP144105">
    <property type="protein sequence ID" value="WWC91377.1"/>
    <property type="molecule type" value="Genomic_DNA"/>
</dbReference>
<feature type="region of interest" description="Disordered" evidence="1">
    <location>
        <begin position="58"/>
        <end position="115"/>
    </location>
</feature>
<sequence length="372" mass="39522">MMFTSQALFFLLPALAHAIPWNFYTHRHEWNSSIAITSTQSSSSSLASQATITGVNGTVNLAARPTSHSSSSTRKRSSTTTTKSGSTTSKISSSSTTTPAVTSSTNNGTSPTPSKDCSCGYILSKYDNAYFPKSLIVLFDNVSDVNALSQLGFYVNNGDSIGVGYQGNSIKGSSKNVIIKDGLLQLTVPGGQKAASGSQLSGAEIQTSFAVTGGIFTMNAKLSSVHGTCQSIFTYTENQDVGLDEMDIEMVYSDPGVQMANFDPSGSGANDFQISTFPNDPTTGFNDFTIGWFKDAPKYYYNGQVLKGPTKYVAKNPSNIVINNWSSGDPGFTQGPPTQDTTLQVKSVSYYYQTKSESGYPSGCSQAQACVV</sequence>
<dbReference type="AlphaFoldDB" id="A0AAX4K3D3"/>
<keyword evidence="2" id="KW-0732">Signal</keyword>
<dbReference type="Proteomes" id="UP001355207">
    <property type="component" value="Chromosome 8"/>
</dbReference>
<reference evidence="4 5" key="1">
    <citation type="submission" date="2024-01" db="EMBL/GenBank/DDBJ databases">
        <title>Comparative genomics of Cryptococcus and Kwoniella reveals pathogenesis evolution and contrasting modes of karyotype evolution via chromosome fusion or intercentromeric recombination.</title>
        <authorList>
            <person name="Coelho M.A."/>
            <person name="David-Palma M."/>
            <person name="Shea T."/>
            <person name="Bowers K."/>
            <person name="McGinley-Smith S."/>
            <person name="Mohammad A.W."/>
            <person name="Gnirke A."/>
            <person name="Yurkov A.M."/>
            <person name="Nowrousian M."/>
            <person name="Sun S."/>
            <person name="Cuomo C.A."/>
            <person name="Heitman J."/>
        </authorList>
    </citation>
    <scope>NUCLEOTIDE SEQUENCE [LARGE SCALE GENOMIC DNA]</scope>
    <source>
        <strain evidence="4 5">CBS 6074</strain>
    </source>
</reference>
<keyword evidence="5" id="KW-1185">Reference proteome</keyword>
<evidence type="ECO:0000259" key="3">
    <source>
        <dbReference type="PROSITE" id="PS51762"/>
    </source>
</evidence>
<dbReference type="InterPro" id="IPR013320">
    <property type="entry name" value="ConA-like_dom_sf"/>
</dbReference>
<feature type="compositionally biased region" description="Low complexity" evidence="1">
    <location>
        <begin position="66"/>
        <end position="114"/>
    </location>
</feature>
<dbReference type="GeneID" id="91096989"/>
<feature type="chain" id="PRO_5043904148" description="GH16 domain-containing protein" evidence="2">
    <location>
        <begin position="19"/>
        <end position="372"/>
    </location>
</feature>
<proteinExistence type="predicted"/>
<name>A0AAX4K3D3_9TREE</name>
<dbReference type="PROSITE" id="PS51762">
    <property type="entry name" value="GH16_2"/>
    <property type="match status" value="1"/>
</dbReference>
<dbReference type="RefSeq" id="XP_066078139.1">
    <property type="nucleotide sequence ID" value="XM_066222042.1"/>
</dbReference>
<protein>
    <recommendedName>
        <fullName evidence="3">GH16 domain-containing protein</fullName>
    </recommendedName>
</protein>
<accession>A0AAX4K3D3</accession>
<dbReference type="GO" id="GO:0005975">
    <property type="term" value="P:carbohydrate metabolic process"/>
    <property type="evidence" value="ECO:0007669"/>
    <property type="project" value="InterPro"/>
</dbReference>
<gene>
    <name evidence="4" type="ORF">L201_006320</name>
</gene>
<dbReference type="Pfam" id="PF00722">
    <property type="entry name" value="Glyco_hydro_16"/>
    <property type="match status" value="1"/>
</dbReference>
<feature type="domain" description="GH16" evidence="3">
    <location>
        <begin position="103"/>
        <end position="356"/>
    </location>
</feature>
<feature type="signal peptide" evidence="2">
    <location>
        <begin position="1"/>
        <end position="18"/>
    </location>
</feature>
<dbReference type="Gene3D" id="2.60.120.200">
    <property type="match status" value="1"/>
</dbReference>